<dbReference type="HOGENOM" id="CLU_052892_1_0_1"/>
<dbReference type="SMART" id="SM00430">
    <property type="entry name" value="HOLI"/>
    <property type="match status" value="1"/>
</dbReference>
<sequence length="405" mass="46745">MDFDNDFQLVNPVQNEALFSGNKSIDVETSAHFPALSLATIESMFTSDSPQTPVNQQSNKLEDFSHKKDRLLENGQIKLLTQAIDSYYNSTLDPPPCNSSSMSISTDTHSHSNRLNDNVATTSTSQYLNLLENQVTGIRNKDSAKNQTKDWRNIWNSDTGKKILAVEFSPMNIKSEFLSTQTMLDGFESFAIQEAVYSVHRIVQHIVEKGTSEDILNQYRADLYADPRPVDLVLSCEKSRAFRKLHLNDKIILLKNAFLDLRALKEVTAYNASINEKILKRSPDLFKKIVRLMDSFPDRFRIDINVCSLLFLIIIFNADLHKLKFRNQIKSEQYIYIYLLKRYLVSSIQPTCEALEYFYQLMATIEEIRTLRRGMELDFDDYGPDGCYVIRNRVVRLIELESIQW</sequence>
<dbReference type="Gene3D" id="1.10.565.10">
    <property type="entry name" value="Retinoid X Receptor"/>
    <property type="match status" value="1"/>
</dbReference>
<keyword evidence="2" id="KW-0804">Transcription</keyword>
<keyword evidence="3" id="KW-0675">Receptor</keyword>
<protein>
    <recommendedName>
        <fullName evidence="4">NR LBD domain-containing protein</fullName>
    </recommendedName>
</protein>
<dbReference type="EnsemblMetazoa" id="tetur11g05270.1">
    <property type="protein sequence ID" value="tetur11g05270.1"/>
    <property type="gene ID" value="tetur11g05270"/>
</dbReference>
<dbReference type="InterPro" id="IPR035500">
    <property type="entry name" value="NHR-like_dom_sf"/>
</dbReference>
<organism evidence="5 6">
    <name type="scientific">Tetranychus urticae</name>
    <name type="common">Two-spotted spider mite</name>
    <dbReference type="NCBI Taxonomy" id="32264"/>
    <lineage>
        <taxon>Eukaryota</taxon>
        <taxon>Metazoa</taxon>
        <taxon>Ecdysozoa</taxon>
        <taxon>Arthropoda</taxon>
        <taxon>Chelicerata</taxon>
        <taxon>Arachnida</taxon>
        <taxon>Acari</taxon>
        <taxon>Acariformes</taxon>
        <taxon>Trombidiformes</taxon>
        <taxon>Prostigmata</taxon>
        <taxon>Eleutherengona</taxon>
        <taxon>Raphignathae</taxon>
        <taxon>Tetranychoidea</taxon>
        <taxon>Tetranychidae</taxon>
        <taxon>Tetranychus</taxon>
    </lineage>
</organism>
<evidence type="ECO:0000259" key="4">
    <source>
        <dbReference type="SMART" id="SM00430"/>
    </source>
</evidence>
<name>T1KHQ8_TETUR</name>
<reference evidence="5" key="2">
    <citation type="submission" date="2015-06" db="UniProtKB">
        <authorList>
            <consortium name="EnsemblMetazoa"/>
        </authorList>
    </citation>
    <scope>IDENTIFICATION</scope>
</reference>
<evidence type="ECO:0000256" key="2">
    <source>
        <dbReference type="ARBA" id="ARBA00023163"/>
    </source>
</evidence>
<dbReference type="AlphaFoldDB" id="T1KHQ8"/>
<accession>T1KHQ8</accession>
<evidence type="ECO:0000256" key="1">
    <source>
        <dbReference type="ARBA" id="ARBA00023015"/>
    </source>
</evidence>
<evidence type="ECO:0000313" key="6">
    <source>
        <dbReference type="Proteomes" id="UP000015104"/>
    </source>
</evidence>
<dbReference type="EMBL" id="CAEY01000078">
    <property type="status" value="NOT_ANNOTATED_CDS"/>
    <property type="molecule type" value="Genomic_DNA"/>
</dbReference>
<dbReference type="Proteomes" id="UP000015104">
    <property type="component" value="Unassembled WGS sequence"/>
</dbReference>
<dbReference type="InterPro" id="IPR000536">
    <property type="entry name" value="Nucl_hrmn_rcpt_lig-bd"/>
</dbReference>
<evidence type="ECO:0000313" key="5">
    <source>
        <dbReference type="EnsemblMetazoa" id="tetur11g05270.1"/>
    </source>
</evidence>
<keyword evidence="6" id="KW-1185">Reference proteome</keyword>
<dbReference type="SUPFAM" id="SSF48508">
    <property type="entry name" value="Nuclear receptor ligand-binding domain"/>
    <property type="match status" value="1"/>
</dbReference>
<reference evidence="6" key="1">
    <citation type="submission" date="2011-08" db="EMBL/GenBank/DDBJ databases">
        <authorList>
            <person name="Rombauts S."/>
        </authorList>
    </citation>
    <scope>NUCLEOTIDE SEQUENCE</scope>
    <source>
        <strain evidence="6">London</strain>
    </source>
</reference>
<evidence type="ECO:0000256" key="3">
    <source>
        <dbReference type="ARBA" id="ARBA00023170"/>
    </source>
</evidence>
<dbReference type="STRING" id="32264.T1KHQ8"/>
<proteinExistence type="predicted"/>
<keyword evidence="1" id="KW-0805">Transcription regulation</keyword>
<feature type="domain" description="NR LBD" evidence="4">
    <location>
        <begin position="223"/>
        <end position="372"/>
    </location>
</feature>